<accession>A0A6C0F646</accession>
<evidence type="ECO:0000313" key="1">
    <source>
        <dbReference type="EMBL" id="QHT36029.1"/>
    </source>
</evidence>
<sequence>MTTVQHNLKMATEKPRYFRNYLVASSKENLQVSIFFALVAANLRISF</sequence>
<organism evidence="1">
    <name type="scientific">viral metagenome</name>
    <dbReference type="NCBI Taxonomy" id="1070528"/>
    <lineage>
        <taxon>unclassified sequences</taxon>
        <taxon>metagenomes</taxon>
        <taxon>organismal metagenomes</taxon>
    </lineage>
</organism>
<reference evidence="1" key="1">
    <citation type="journal article" date="2020" name="Nature">
        <title>Giant virus diversity and host interactions through global metagenomics.</title>
        <authorList>
            <person name="Schulz F."/>
            <person name="Roux S."/>
            <person name="Paez-Espino D."/>
            <person name="Jungbluth S."/>
            <person name="Walsh D.A."/>
            <person name="Denef V.J."/>
            <person name="McMahon K.D."/>
            <person name="Konstantinidis K.T."/>
            <person name="Eloe-Fadrosh E.A."/>
            <person name="Kyrpides N.C."/>
            <person name="Woyke T."/>
        </authorList>
    </citation>
    <scope>NUCLEOTIDE SEQUENCE</scope>
    <source>
        <strain evidence="1">GVMAG-M-3300009182-46</strain>
    </source>
</reference>
<dbReference type="EMBL" id="MN739029">
    <property type="protein sequence ID" value="QHT36029.1"/>
    <property type="molecule type" value="Genomic_DNA"/>
</dbReference>
<name>A0A6C0F646_9ZZZZ</name>
<dbReference type="AlphaFoldDB" id="A0A6C0F646"/>
<proteinExistence type="predicted"/>
<protein>
    <submittedName>
        <fullName evidence="1">Uncharacterized protein</fullName>
    </submittedName>
</protein>